<dbReference type="AlphaFoldDB" id="A0AAP0WZB6"/>
<keyword evidence="2" id="KW-1185">Reference proteome</keyword>
<name>A0AAP0WZB6_LIQFO</name>
<dbReference type="EMBL" id="JBBPBK010000004">
    <property type="protein sequence ID" value="KAK9286494.1"/>
    <property type="molecule type" value="Genomic_DNA"/>
</dbReference>
<organism evidence="1 2">
    <name type="scientific">Liquidambar formosana</name>
    <name type="common">Formosan gum</name>
    <dbReference type="NCBI Taxonomy" id="63359"/>
    <lineage>
        <taxon>Eukaryota</taxon>
        <taxon>Viridiplantae</taxon>
        <taxon>Streptophyta</taxon>
        <taxon>Embryophyta</taxon>
        <taxon>Tracheophyta</taxon>
        <taxon>Spermatophyta</taxon>
        <taxon>Magnoliopsida</taxon>
        <taxon>eudicotyledons</taxon>
        <taxon>Gunneridae</taxon>
        <taxon>Pentapetalae</taxon>
        <taxon>Saxifragales</taxon>
        <taxon>Altingiaceae</taxon>
        <taxon>Liquidambar</taxon>
    </lineage>
</organism>
<dbReference type="Proteomes" id="UP001415857">
    <property type="component" value="Unassembled WGS sequence"/>
</dbReference>
<proteinExistence type="predicted"/>
<evidence type="ECO:0000313" key="2">
    <source>
        <dbReference type="Proteomes" id="UP001415857"/>
    </source>
</evidence>
<evidence type="ECO:0000313" key="1">
    <source>
        <dbReference type="EMBL" id="KAK9286494.1"/>
    </source>
</evidence>
<comment type="caution">
    <text evidence="1">The sequence shown here is derived from an EMBL/GenBank/DDBJ whole genome shotgun (WGS) entry which is preliminary data.</text>
</comment>
<protein>
    <submittedName>
        <fullName evidence="1">Uncharacterized protein</fullName>
    </submittedName>
</protein>
<reference evidence="1 2" key="1">
    <citation type="journal article" date="2024" name="Plant J.">
        <title>Genome sequences and population genomics reveal climatic adaptation and genomic divergence between two closely related sweetgum species.</title>
        <authorList>
            <person name="Xu W.Q."/>
            <person name="Ren C.Q."/>
            <person name="Zhang X.Y."/>
            <person name="Comes H.P."/>
            <person name="Liu X.H."/>
            <person name="Li Y.G."/>
            <person name="Kettle C.J."/>
            <person name="Jalonen R."/>
            <person name="Gaisberger H."/>
            <person name="Ma Y.Z."/>
            <person name="Qiu Y.X."/>
        </authorList>
    </citation>
    <scope>NUCLEOTIDE SEQUENCE [LARGE SCALE GENOMIC DNA]</scope>
    <source>
        <strain evidence="1">Hangzhou</strain>
    </source>
</reference>
<accession>A0AAP0WZB6</accession>
<sequence>MSGLAGSVAGGGIGVGVGGGSMIRNNPYMGSSNGVGFPRFSDQQGQQASSIDLQRMRIESAVKGQMGFYMPPSGVPFVGNENLGDLNLPWSNSDALTDHKLG</sequence>
<gene>
    <name evidence="1" type="ORF">L1049_014892</name>
</gene>